<dbReference type="GeneID" id="108807625"/>
<dbReference type="InterPro" id="IPR000477">
    <property type="entry name" value="RT_dom"/>
</dbReference>
<evidence type="ECO:0000259" key="1">
    <source>
        <dbReference type="PROSITE" id="PS50878"/>
    </source>
</evidence>
<protein>
    <submittedName>
        <fullName evidence="3">Uncharacterized protein LOC108807625</fullName>
    </submittedName>
</protein>
<evidence type="ECO:0000313" key="2">
    <source>
        <dbReference type="Proteomes" id="UP000504610"/>
    </source>
</evidence>
<sequence length="462" mass="53118">MDFPPMFRKLIEQCITTTRFLVAINDELCGYFKGTKGLRQGDPLSPYLFVLALEVFSQMLNRKFSEGSVGYHPKASSPSVTHLAFADDIMVFFDGEKPSLETIARTFDSFSSWSGLTMNRAKTELYTAGMNQNESNDLASLGFTLGSLPIRYLGLPLMHKKLRITDYRPLLDKLNACFTAWSTKALSYAGRKQLMSSVIYGSINFWTSTFLLPKGCLKQIQTLCTKFLWSGKITSNANVKIAWTTVCLPKREGGLGLRDFDSSNADTYFWEIEGSKAKGFPTKETWEVIRPREQLKDCASSVWFKGAVPRQSFTHWVTQYDRLSTRERLASWGLEVPLCCCLCNSMIENKDHIFLRCTWSEELWNMVLRRLGLSQLAFHTWTAFSEWLKLRIPHCSRLLKCLVSQATIYNTWVSRNIRLHDNNNSTPAQVFKIIDRQVRDTILGHRQQRKFSDLMQHWLAFE</sequence>
<dbReference type="Pfam" id="PF13966">
    <property type="entry name" value="zf-RVT"/>
    <property type="match status" value="1"/>
</dbReference>
<dbReference type="PANTHER" id="PTHR33116:SF84">
    <property type="entry name" value="RNA-DIRECTED DNA POLYMERASE"/>
    <property type="match status" value="1"/>
</dbReference>
<evidence type="ECO:0000313" key="3">
    <source>
        <dbReference type="RefSeq" id="XP_018435394.1"/>
    </source>
</evidence>
<dbReference type="InterPro" id="IPR026960">
    <property type="entry name" value="RVT-Znf"/>
</dbReference>
<dbReference type="PANTHER" id="PTHR33116">
    <property type="entry name" value="REVERSE TRANSCRIPTASE ZINC-BINDING DOMAIN-CONTAINING PROTEIN-RELATED-RELATED"/>
    <property type="match status" value="1"/>
</dbReference>
<proteinExistence type="predicted"/>
<dbReference type="AlphaFoldDB" id="A0A6J0JKL5"/>
<dbReference type="Pfam" id="PF00078">
    <property type="entry name" value="RVT_1"/>
    <property type="match status" value="1"/>
</dbReference>
<keyword evidence="2" id="KW-1185">Reference proteome</keyword>
<reference evidence="2" key="1">
    <citation type="journal article" date="2019" name="Database">
        <title>The radish genome database (RadishGD): an integrated information resource for radish genomics.</title>
        <authorList>
            <person name="Yu H.J."/>
            <person name="Baek S."/>
            <person name="Lee Y.J."/>
            <person name="Cho A."/>
            <person name="Mun J.H."/>
        </authorList>
    </citation>
    <scope>NUCLEOTIDE SEQUENCE [LARGE SCALE GENOMIC DNA]</scope>
    <source>
        <strain evidence="2">cv. WK10039</strain>
    </source>
</reference>
<dbReference type="InterPro" id="IPR043502">
    <property type="entry name" value="DNA/RNA_pol_sf"/>
</dbReference>
<feature type="domain" description="Reverse transcriptase" evidence="1">
    <location>
        <begin position="1"/>
        <end position="157"/>
    </location>
</feature>
<dbReference type="Proteomes" id="UP000504610">
    <property type="component" value="Chromosome 4"/>
</dbReference>
<dbReference type="OrthoDB" id="1109891at2759"/>
<reference evidence="3" key="2">
    <citation type="submission" date="2025-08" db="UniProtKB">
        <authorList>
            <consortium name="RefSeq"/>
        </authorList>
    </citation>
    <scope>IDENTIFICATION</scope>
    <source>
        <tissue evidence="3">Leaf</tissue>
    </source>
</reference>
<accession>A0A6J0JKL5</accession>
<dbReference type="KEGG" id="rsz:108807625"/>
<dbReference type="PROSITE" id="PS50878">
    <property type="entry name" value="RT_POL"/>
    <property type="match status" value="1"/>
</dbReference>
<organism evidence="2 3">
    <name type="scientific">Raphanus sativus</name>
    <name type="common">Radish</name>
    <name type="synonym">Raphanus raphanistrum var. sativus</name>
    <dbReference type="NCBI Taxonomy" id="3726"/>
    <lineage>
        <taxon>Eukaryota</taxon>
        <taxon>Viridiplantae</taxon>
        <taxon>Streptophyta</taxon>
        <taxon>Embryophyta</taxon>
        <taxon>Tracheophyta</taxon>
        <taxon>Spermatophyta</taxon>
        <taxon>Magnoliopsida</taxon>
        <taxon>eudicotyledons</taxon>
        <taxon>Gunneridae</taxon>
        <taxon>Pentapetalae</taxon>
        <taxon>rosids</taxon>
        <taxon>malvids</taxon>
        <taxon>Brassicales</taxon>
        <taxon>Brassicaceae</taxon>
        <taxon>Brassiceae</taxon>
        <taxon>Raphanus</taxon>
    </lineage>
</organism>
<name>A0A6J0JKL5_RAPSA</name>
<gene>
    <name evidence="3" type="primary">LOC108807625</name>
</gene>
<dbReference type="RefSeq" id="XP_018435394.1">
    <property type="nucleotide sequence ID" value="XM_018579892.1"/>
</dbReference>
<dbReference type="SUPFAM" id="SSF56672">
    <property type="entry name" value="DNA/RNA polymerases"/>
    <property type="match status" value="1"/>
</dbReference>